<organism evidence="2">
    <name type="scientific">Sulfurovum sp. enrichment culture clone C5</name>
    <dbReference type="NCBI Taxonomy" id="497650"/>
    <lineage>
        <taxon>Bacteria</taxon>
        <taxon>Pseudomonadati</taxon>
        <taxon>Campylobacterota</taxon>
        <taxon>Epsilonproteobacteria</taxon>
        <taxon>Campylobacterales</taxon>
        <taxon>Sulfurovaceae</taxon>
        <taxon>Sulfurovum</taxon>
        <taxon>environmental samples</taxon>
    </lineage>
</organism>
<feature type="signal peptide" evidence="1">
    <location>
        <begin position="1"/>
        <end position="24"/>
    </location>
</feature>
<reference evidence="2" key="1">
    <citation type="submission" date="2015-11" db="EMBL/GenBank/DDBJ databases">
        <authorList>
            <person name="Zhang Y."/>
            <person name="Guo Z."/>
        </authorList>
    </citation>
    <scope>NUCLEOTIDE SEQUENCE</scope>
    <source>
        <strain evidence="2">BN30871</strain>
    </source>
</reference>
<feature type="chain" id="PRO_5006629830" description="BON domain-containing protein" evidence="1">
    <location>
        <begin position="25"/>
        <end position="133"/>
    </location>
</feature>
<protein>
    <recommendedName>
        <fullName evidence="3">BON domain-containing protein</fullName>
    </recommendedName>
</protein>
<dbReference type="AlphaFoldDB" id="A0A0S4XPN4"/>
<evidence type="ECO:0000313" key="2">
    <source>
        <dbReference type="EMBL" id="CUV66259.1"/>
    </source>
</evidence>
<accession>A0A0S4XPN4</accession>
<gene>
    <name evidence="2" type="ORF">BN3087_690007</name>
</gene>
<proteinExistence type="predicted"/>
<keyword evidence="1" id="KW-0732">Signal</keyword>
<sequence>MKFKITTSMLISFGLLFFTGCGVTQFNGNVGATVKPNGLPLPAPHARNTDSTTRKIENAFTKSKDLQGTYIYADREGANVILSGLVTNEKQKFIASAVANSFITNGLVLNRVAIYKPIVANNQPTTKIVKIKK</sequence>
<evidence type="ECO:0008006" key="3">
    <source>
        <dbReference type="Google" id="ProtNLM"/>
    </source>
</evidence>
<evidence type="ECO:0000256" key="1">
    <source>
        <dbReference type="SAM" id="SignalP"/>
    </source>
</evidence>
<name>A0A0S4XPN4_9BACT</name>
<dbReference type="EMBL" id="FAXN01000072">
    <property type="protein sequence ID" value="CUV66259.1"/>
    <property type="molecule type" value="Genomic_DNA"/>
</dbReference>
<dbReference type="PROSITE" id="PS51257">
    <property type="entry name" value="PROKAR_LIPOPROTEIN"/>
    <property type="match status" value="1"/>
</dbReference>